<dbReference type="SMART" id="SM01089">
    <property type="entry name" value="Connexin_CCC"/>
    <property type="match status" value="1"/>
</dbReference>
<sequence>MSWSFLTRLLEEINQHSTFVGKVWLSVLIVFRIVLTAVGGESIYYDEQSKFVCNTQQPGCENVCYDAFAPLSHVRFWIFQIIMIATPSVMYLGFALHRLSRQPPRKSRAPVVRRGAVRDYEEAEDNGEEDPMIFEEVEPEREAKEPQNQKHDGRRRIKKDGLMTAYVLQLLCRLVFEVGFLLGQYILYRFEVNPSFVCSRSPCPHTVDCFVSRPTEKTIFLFIMYAVSGLCLLLNIFELLHLGFGGIRDALRGLDKDGGVPPKPQYARKDPSAPPNYNSLKKDPSKSHLAKDKMAYGGGNLAGIGAERYAVASGLPNHELERLRKHLRMAQEHLEMAFHLQPEDTTSPSRSSSPESNGLAAEQNRLNLAHEKKGAACERTTGTLGQPTVHVELKCRSPLRSEMLSLLMKPVKLDYLQVFEDLAGSHWAAAQMTTGSVCGELAACECVLLA</sequence>
<dbReference type="InterPro" id="IPR019570">
    <property type="entry name" value="Connexin_CCC"/>
</dbReference>
<dbReference type="InterPro" id="IPR038359">
    <property type="entry name" value="Connexin_N_sf"/>
</dbReference>
<comment type="function">
    <text evidence="9">One gap junction consists of a cluster of closely packed pairs of transmembrane channels, the connexons, through which materials of low MW diffuse from one cell to a neighboring cell.</text>
</comment>
<evidence type="ECO:0000313" key="15">
    <source>
        <dbReference type="Proteomes" id="UP000826234"/>
    </source>
</evidence>
<dbReference type="PROSITE" id="PS00408">
    <property type="entry name" value="CONNEXINS_2"/>
    <property type="match status" value="1"/>
</dbReference>
<evidence type="ECO:0000256" key="5">
    <source>
        <dbReference type="ARBA" id="ARBA00022868"/>
    </source>
</evidence>
<feature type="region of interest" description="Disordered" evidence="10">
    <location>
        <begin position="258"/>
        <end position="292"/>
    </location>
</feature>
<organism evidence="14 15">
    <name type="scientific">Phrynosoma platyrhinos</name>
    <name type="common">Desert horned lizard</name>
    <dbReference type="NCBI Taxonomy" id="52577"/>
    <lineage>
        <taxon>Eukaryota</taxon>
        <taxon>Metazoa</taxon>
        <taxon>Chordata</taxon>
        <taxon>Craniata</taxon>
        <taxon>Vertebrata</taxon>
        <taxon>Euteleostomi</taxon>
        <taxon>Lepidosauria</taxon>
        <taxon>Squamata</taxon>
        <taxon>Bifurcata</taxon>
        <taxon>Unidentata</taxon>
        <taxon>Episquamata</taxon>
        <taxon>Toxicofera</taxon>
        <taxon>Iguania</taxon>
        <taxon>Phrynosomatidae</taxon>
        <taxon>Phrynosomatinae</taxon>
        <taxon>Phrynosoma</taxon>
    </lineage>
</organism>
<feature type="transmembrane region" description="Helical" evidence="11">
    <location>
        <begin position="219"/>
        <end position="242"/>
    </location>
</feature>
<evidence type="ECO:0000259" key="12">
    <source>
        <dbReference type="SMART" id="SM00037"/>
    </source>
</evidence>
<feature type="transmembrane region" description="Helical" evidence="11">
    <location>
        <begin position="164"/>
        <end position="187"/>
    </location>
</feature>
<dbReference type="InterPro" id="IPR013092">
    <property type="entry name" value="Connexin_N"/>
</dbReference>
<proteinExistence type="inferred from homology"/>
<evidence type="ECO:0000256" key="3">
    <source>
        <dbReference type="ARBA" id="ARBA00022475"/>
    </source>
</evidence>
<dbReference type="PANTHER" id="PTHR11984:SF117">
    <property type="entry name" value="GAP JUNCTION PROTEIN"/>
    <property type="match status" value="1"/>
</dbReference>
<comment type="caution">
    <text evidence="14">The sequence shown here is derived from an EMBL/GenBank/DDBJ whole genome shotgun (WGS) entry which is preliminary data.</text>
</comment>
<evidence type="ECO:0000256" key="11">
    <source>
        <dbReference type="SAM" id="Phobius"/>
    </source>
</evidence>
<name>A0ABQ7SUT4_PHRPL</name>
<evidence type="ECO:0000256" key="9">
    <source>
        <dbReference type="RuleBase" id="RU000630"/>
    </source>
</evidence>
<evidence type="ECO:0000259" key="13">
    <source>
        <dbReference type="SMART" id="SM01089"/>
    </source>
</evidence>
<comment type="subunit">
    <text evidence="9">A connexon is composed of a hexamer of connexins.</text>
</comment>
<dbReference type="PANTHER" id="PTHR11984">
    <property type="entry name" value="CONNEXIN"/>
    <property type="match status" value="1"/>
</dbReference>
<dbReference type="SMART" id="SM00037">
    <property type="entry name" value="CNX"/>
    <property type="match status" value="1"/>
</dbReference>
<evidence type="ECO:0000256" key="7">
    <source>
        <dbReference type="ARBA" id="ARBA00022989"/>
    </source>
</evidence>
<evidence type="ECO:0000313" key="14">
    <source>
        <dbReference type="EMBL" id="KAH0621191.1"/>
    </source>
</evidence>
<feature type="transmembrane region" description="Helical" evidence="11">
    <location>
        <begin position="21"/>
        <end position="40"/>
    </location>
</feature>
<keyword evidence="8 11" id="KW-0472">Membrane</keyword>
<keyword evidence="15" id="KW-1185">Reference proteome</keyword>
<feature type="domain" description="Connexin N-terminal" evidence="12">
    <location>
        <begin position="42"/>
        <end position="75"/>
    </location>
</feature>
<feature type="transmembrane region" description="Helical" evidence="11">
    <location>
        <begin position="76"/>
        <end position="96"/>
    </location>
</feature>
<keyword evidence="3" id="KW-1003">Cell membrane</keyword>
<evidence type="ECO:0000256" key="6">
    <source>
        <dbReference type="ARBA" id="ARBA00022949"/>
    </source>
</evidence>
<dbReference type="PRINTS" id="PR00206">
    <property type="entry name" value="CONNEXIN"/>
</dbReference>
<feature type="compositionally biased region" description="Low complexity" evidence="10">
    <location>
        <begin position="347"/>
        <end position="356"/>
    </location>
</feature>
<feature type="domain" description="Connexin cysteine-rich" evidence="13">
    <location>
        <begin position="176"/>
        <end position="242"/>
    </location>
</feature>
<evidence type="ECO:0000256" key="2">
    <source>
        <dbReference type="ARBA" id="ARBA00004651"/>
    </source>
</evidence>
<comment type="subcellular location">
    <subcellularLocation>
        <location evidence="1">Cell junction</location>
        <location evidence="1">Gap junction</location>
    </subcellularLocation>
    <subcellularLocation>
        <location evidence="2 9">Cell membrane</location>
        <topology evidence="2 9">Multi-pass membrane protein</topology>
    </subcellularLocation>
</comment>
<feature type="compositionally biased region" description="Acidic residues" evidence="10">
    <location>
        <begin position="121"/>
        <end position="139"/>
    </location>
</feature>
<reference evidence="14 15" key="1">
    <citation type="journal article" date="2022" name="Gigascience">
        <title>A chromosome-level genome assembly and annotation of the desert horned lizard, Phrynosoma platyrhinos, provides insight into chromosomal rearrangements among reptiles.</title>
        <authorList>
            <person name="Koochekian N."/>
            <person name="Ascanio A."/>
            <person name="Farleigh K."/>
            <person name="Card D.C."/>
            <person name="Schield D.R."/>
            <person name="Castoe T.A."/>
            <person name="Jezkova T."/>
        </authorList>
    </citation>
    <scope>NUCLEOTIDE SEQUENCE [LARGE SCALE GENOMIC DNA]</scope>
    <source>
        <strain evidence="14">NK-2021</strain>
    </source>
</reference>
<dbReference type="Proteomes" id="UP000826234">
    <property type="component" value="Unassembled WGS sequence"/>
</dbReference>
<protein>
    <recommendedName>
        <fullName evidence="9">Gap junction protein</fullName>
    </recommendedName>
</protein>
<dbReference type="PROSITE" id="PS00407">
    <property type="entry name" value="CONNEXINS_1"/>
    <property type="match status" value="1"/>
</dbReference>
<evidence type="ECO:0000256" key="8">
    <source>
        <dbReference type="ARBA" id="ARBA00023136"/>
    </source>
</evidence>
<evidence type="ECO:0000256" key="10">
    <source>
        <dbReference type="SAM" id="MobiDB-lite"/>
    </source>
</evidence>
<evidence type="ECO:0000256" key="4">
    <source>
        <dbReference type="ARBA" id="ARBA00022692"/>
    </source>
</evidence>
<feature type="region of interest" description="Disordered" evidence="10">
    <location>
        <begin position="120"/>
        <end position="155"/>
    </location>
</feature>
<dbReference type="EMBL" id="JAIPUX010003289">
    <property type="protein sequence ID" value="KAH0621191.1"/>
    <property type="molecule type" value="Genomic_DNA"/>
</dbReference>
<gene>
    <name evidence="14" type="ORF">JD844_022249</name>
</gene>
<dbReference type="Pfam" id="PF00029">
    <property type="entry name" value="Connexin"/>
    <property type="match status" value="1"/>
</dbReference>
<keyword evidence="5 9" id="KW-0303">Gap junction</keyword>
<dbReference type="Gene3D" id="1.20.1440.80">
    <property type="entry name" value="Gap junction channel protein cysteine-rich domain"/>
    <property type="match status" value="1"/>
</dbReference>
<keyword evidence="4 9" id="KW-0812">Transmembrane</keyword>
<keyword evidence="6" id="KW-0965">Cell junction</keyword>
<comment type="similarity">
    <text evidence="9">Belongs to the connexin family.</text>
</comment>
<feature type="compositionally biased region" description="Basic and acidic residues" evidence="10">
    <location>
        <begin position="140"/>
        <end position="151"/>
    </location>
</feature>
<accession>A0ABQ7SUT4</accession>
<feature type="compositionally biased region" description="Basic and acidic residues" evidence="10">
    <location>
        <begin position="280"/>
        <end position="292"/>
    </location>
</feature>
<dbReference type="InterPro" id="IPR017990">
    <property type="entry name" value="Connexin_CS"/>
</dbReference>
<dbReference type="InterPro" id="IPR000500">
    <property type="entry name" value="Connexin"/>
</dbReference>
<feature type="region of interest" description="Disordered" evidence="10">
    <location>
        <begin position="340"/>
        <end position="360"/>
    </location>
</feature>
<keyword evidence="7 11" id="KW-1133">Transmembrane helix</keyword>
<evidence type="ECO:0000256" key="1">
    <source>
        <dbReference type="ARBA" id="ARBA00004610"/>
    </source>
</evidence>